<dbReference type="GO" id="GO:0005886">
    <property type="term" value="C:plasma membrane"/>
    <property type="evidence" value="ECO:0007669"/>
    <property type="project" value="UniProtKB-SubCell"/>
</dbReference>
<comment type="similarity">
    <text evidence="2">Belongs to the BMP lipoprotein family.</text>
</comment>
<dbReference type="EMBL" id="MQVS01000001">
    <property type="protein sequence ID" value="OKL52833.1"/>
    <property type="molecule type" value="Genomic_DNA"/>
</dbReference>
<feature type="domain" description="ABC transporter substrate-binding protein PnrA-like" evidence="9">
    <location>
        <begin position="60"/>
        <end position="339"/>
    </location>
</feature>
<comment type="subcellular location">
    <subcellularLocation>
        <location evidence="1">Cell membrane</location>
        <topology evidence="1">Lipid-anchor</topology>
    </subcellularLocation>
</comment>
<evidence type="ECO:0000313" key="11">
    <source>
        <dbReference type="Proteomes" id="UP000185612"/>
    </source>
</evidence>
<protein>
    <submittedName>
        <fullName evidence="10">BMP family ABC transporter substrate-binding protein</fullName>
    </submittedName>
</protein>
<evidence type="ECO:0000313" key="10">
    <source>
        <dbReference type="EMBL" id="OKL52833.1"/>
    </source>
</evidence>
<keyword evidence="4 8" id="KW-0732">Signal</keyword>
<dbReference type="Pfam" id="PF02608">
    <property type="entry name" value="Bmp"/>
    <property type="match status" value="1"/>
</dbReference>
<evidence type="ECO:0000256" key="2">
    <source>
        <dbReference type="ARBA" id="ARBA00008610"/>
    </source>
</evidence>
<proteinExistence type="inferred from homology"/>
<feature type="signal peptide" evidence="8">
    <location>
        <begin position="1"/>
        <end position="19"/>
    </location>
</feature>
<evidence type="ECO:0000256" key="8">
    <source>
        <dbReference type="SAM" id="SignalP"/>
    </source>
</evidence>
<evidence type="ECO:0000256" key="4">
    <source>
        <dbReference type="ARBA" id="ARBA00022729"/>
    </source>
</evidence>
<evidence type="ECO:0000256" key="3">
    <source>
        <dbReference type="ARBA" id="ARBA00022475"/>
    </source>
</evidence>
<dbReference type="Gene3D" id="3.40.50.2300">
    <property type="match status" value="2"/>
</dbReference>
<dbReference type="PANTHER" id="PTHR34296">
    <property type="entry name" value="TRANSCRIPTIONAL ACTIVATOR PROTEIN MED"/>
    <property type="match status" value="1"/>
</dbReference>
<keyword evidence="3" id="KW-1003">Cell membrane</keyword>
<evidence type="ECO:0000259" key="9">
    <source>
        <dbReference type="Pfam" id="PF02608"/>
    </source>
</evidence>
<dbReference type="InterPro" id="IPR028082">
    <property type="entry name" value="Peripla_BP_I"/>
</dbReference>
<organism evidence="10 11">
    <name type="scientific">Buchananella hordeovulneris</name>
    <dbReference type="NCBI Taxonomy" id="52770"/>
    <lineage>
        <taxon>Bacteria</taxon>
        <taxon>Bacillati</taxon>
        <taxon>Actinomycetota</taxon>
        <taxon>Actinomycetes</taxon>
        <taxon>Actinomycetales</taxon>
        <taxon>Actinomycetaceae</taxon>
        <taxon>Buchananella</taxon>
    </lineage>
</organism>
<dbReference type="InterPro" id="IPR050957">
    <property type="entry name" value="BMP_lipoprotein"/>
</dbReference>
<dbReference type="STRING" id="52770.BSZ40_01715"/>
<keyword evidence="5" id="KW-0472">Membrane</keyword>
<dbReference type="PANTHER" id="PTHR34296:SF2">
    <property type="entry name" value="ABC TRANSPORTER GUANOSINE-BINDING PROTEIN NUPN"/>
    <property type="match status" value="1"/>
</dbReference>
<dbReference type="RefSeq" id="WP_073822623.1">
    <property type="nucleotide sequence ID" value="NZ_JAUNKL010000020.1"/>
</dbReference>
<name>A0A1Q5PYX4_9ACTO</name>
<dbReference type="InterPro" id="IPR003760">
    <property type="entry name" value="PnrA-like"/>
</dbReference>
<keyword evidence="11" id="KW-1185">Reference proteome</keyword>
<dbReference type="SUPFAM" id="SSF53822">
    <property type="entry name" value="Periplasmic binding protein-like I"/>
    <property type="match status" value="1"/>
</dbReference>
<feature type="region of interest" description="Disordered" evidence="7">
    <location>
        <begin position="28"/>
        <end position="49"/>
    </location>
</feature>
<evidence type="ECO:0000256" key="1">
    <source>
        <dbReference type="ARBA" id="ARBA00004193"/>
    </source>
</evidence>
<dbReference type="AlphaFoldDB" id="A0A1Q5PYX4"/>
<dbReference type="CDD" id="cd06354">
    <property type="entry name" value="PBP1_PrnA-like"/>
    <property type="match status" value="1"/>
</dbReference>
<evidence type="ECO:0000256" key="7">
    <source>
        <dbReference type="SAM" id="MobiDB-lite"/>
    </source>
</evidence>
<sequence>MKNSLKLGALALAGSMVLAACGAAPEAKDKETAAPGTAMASEEGTDKMEGDGQPVADFKACMVSDEGGFDDQSFNQTAAAGLDRAEKELGIKINKLESSSEADFVTNVESLIQDDCTLIVGVGFKLADALTAAAKANPNVHFALVDSGFGEGAEKNGKPLIFNTAEAAFLAGYAAAGTTKTGKVATFGGAPIPSVKIFMDGYVAGVEKYNADKGTAVQVLGWDVAKQDGSFVGNFSDVPAGKTMTEGFLSQGADVIMPVAGPVGHGSLQAVKEANSGAKVIWVDTDGTVSVPESADFIFTSVLKAMDVAVYDTVAAASKGEFKAEPYIGTLANEGVALAPFHKFDSQVSAELKAELEALRADIASGNLIVETKNQPK</sequence>
<comment type="caution">
    <text evidence="10">The sequence shown here is derived from an EMBL/GenBank/DDBJ whole genome shotgun (WGS) entry which is preliminary data.</text>
</comment>
<dbReference type="PROSITE" id="PS51257">
    <property type="entry name" value="PROKAR_LIPOPROTEIN"/>
    <property type="match status" value="1"/>
</dbReference>
<dbReference type="Proteomes" id="UP000185612">
    <property type="component" value="Unassembled WGS sequence"/>
</dbReference>
<accession>A0A1Q5PYX4</accession>
<evidence type="ECO:0000256" key="5">
    <source>
        <dbReference type="ARBA" id="ARBA00023136"/>
    </source>
</evidence>
<reference evidence="11" key="1">
    <citation type="submission" date="2016-12" db="EMBL/GenBank/DDBJ databases">
        <authorList>
            <person name="Meng X."/>
        </authorList>
    </citation>
    <scope>NUCLEOTIDE SEQUENCE [LARGE SCALE GENOMIC DNA]</scope>
    <source>
        <strain evidence="11">DSM 20732</strain>
    </source>
</reference>
<evidence type="ECO:0000256" key="6">
    <source>
        <dbReference type="ARBA" id="ARBA00023288"/>
    </source>
</evidence>
<feature type="chain" id="PRO_5039345533" evidence="8">
    <location>
        <begin position="20"/>
        <end position="377"/>
    </location>
</feature>
<gene>
    <name evidence="10" type="ORF">BSZ40_01715</name>
</gene>
<dbReference type="InParanoid" id="A0A1Q5PYX4"/>
<keyword evidence="6" id="KW-0449">Lipoprotein</keyword>